<accession>A0A200PXN2</accession>
<dbReference type="PROSITE" id="PS50158">
    <property type="entry name" value="ZF_CCHC"/>
    <property type="match status" value="1"/>
</dbReference>
<evidence type="ECO:0000256" key="4">
    <source>
        <dbReference type="PROSITE-ProRule" id="PRU00047"/>
    </source>
</evidence>
<dbReference type="AlphaFoldDB" id="A0A200PXN2"/>
<evidence type="ECO:0000313" key="8">
    <source>
        <dbReference type="Proteomes" id="UP000195402"/>
    </source>
</evidence>
<feature type="domain" description="GRF-type" evidence="6">
    <location>
        <begin position="29"/>
        <end position="74"/>
    </location>
</feature>
<proteinExistence type="predicted"/>
<organism evidence="7 8">
    <name type="scientific">Macleaya cordata</name>
    <name type="common">Five-seeded plume-poppy</name>
    <name type="synonym">Bocconia cordata</name>
    <dbReference type="NCBI Taxonomy" id="56857"/>
    <lineage>
        <taxon>Eukaryota</taxon>
        <taxon>Viridiplantae</taxon>
        <taxon>Streptophyta</taxon>
        <taxon>Embryophyta</taxon>
        <taxon>Tracheophyta</taxon>
        <taxon>Spermatophyta</taxon>
        <taxon>Magnoliopsida</taxon>
        <taxon>Ranunculales</taxon>
        <taxon>Papaveraceae</taxon>
        <taxon>Papaveroideae</taxon>
        <taxon>Macleaya</taxon>
    </lineage>
</organism>
<gene>
    <name evidence="7" type="ORF">BVC80_8781g16</name>
</gene>
<comment type="caution">
    <text evidence="7">The sequence shown here is derived from an EMBL/GenBank/DDBJ whole genome shotgun (WGS) entry which is preliminary data.</text>
</comment>
<evidence type="ECO:0000256" key="2">
    <source>
        <dbReference type="ARBA" id="ARBA00022771"/>
    </source>
</evidence>
<evidence type="ECO:0000313" key="7">
    <source>
        <dbReference type="EMBL" id="OVA02957.1"/>
    </source>
</evidence>
<dbReference type="PROSITE" id="PS51999">
    <property type="entry name" value="ZF_GRF"/>
    <property type="match status" value="1"/>
</dbReference>
<dbReference type="GO" id="GO:0008270">
    <property type="term" value="F:zinc ion binding"/>
    <property type="evidence" value="ECO:0007669"/>
    <property type="project" value="UniProtKB-KW"/>
</dbReference>
<name>A0A200PXN2_MACCD</name>
<dbReference type="InterPro" id="IPR001878">
    <property type="entry name" value="Znf_CCHC"/>
</dbReference>
<sequence length="191" mass="21398">MESDGASCSRGKVNVKWKSVPKYSSLGECLDACKRQDCNGIRKMLTSKTDANPSRKFLTCQYSGCGSFQWLDEAVAESIRTHSTPKQHISEGCFECGNSDHWHNECPWVKNPCRIEGCSGTRKLKISGTKWSNGEKFLRCNKCPDFQWLKDAVKEVENVEGNTPINARIVIEASLSDLCASFKKDCAFKNK</sequence>
<dbReference type="OrthoDB" id="848886at2759"/>
<evidence type="ECO:0000256" key="1">
    <source>
        <dbReference type="ARBA" id="ARBA00022723"/>
    </source>
</evidence>
<evidence type="ECO:0000256" key="3">
    <source>
        <dbReference type="ARBA" id="ARBA00022833"/>
    </source>
</evidence>
<dbReference type="GO" id="GO:0003676">
    <property type="term" value="F:nucleic acid binding"/>
    <property type="evidence" value="ECO:0007669"/>
    <property type="project" value="InterPro"/>
</dbReference>
<keyword evidence="8" id="KW-1185">Reference proteome</keyword>
<keyword evidence="1" id="KW-0479">Metal-binding</keyword>
<dbReference type="Proteomes" id="UP000195402">
    <property type="component" value="Unassembled WGS sequence"/>
</dbReference>
<evidence type="ECO:0000259" key="6">
    <source>
        <dbReference type="PROSITE" id="PS51999"/>
    </source>
</evidence>
<evidence type="ECO:0000259" key="5">
    <source>
        <dbReference type="PROSITE" id="PS50158"/>
    </source>
</evidence>
<feature type="domain" description="CCHC-type" evidence="5">
    <location>
        <begin position="93"/>
        <end position="107"/>
    </location>
</feature>
<keyword evidence="3" id="KW-0862">Zinc</keyword>
<reference evidence="7 8" key="1">
    <citation type="journal article" date="2017" name="Mol. Plant">
        <title>The Genome of Medicinal Plant Macleaya cordata Provides New Insights into Benzylisoquinoline Alkaloids Metabolism.</title>
        <authorList>
            <person name="Liu X."/>
            <person name="Liu Y."/>
            <person name="Huang P."/>
            <person name="Ma Y."/>
            <person name="Qing Z."/>
            <person name="Tang Q."/>
            <person name="Cao H."/>
            <person name="Cheng P."/>
            <person name="Zheng Y."/>
            <person name="Yuan Z."/>
            <person name="Zhou Y."/>
            <person name="Liu J."/>
            <person name="Tang Z."/>
            <person name="Zhuo Y."/>
            <person name="Zhang Y."/>
            <person name="Yu L."/>
            <person name="Huang J."/>
            <person name="Yang P."/>
            <person name="Peng Q."/>
            <person name="Zhang J."/>
            <person name="Jiang W."/>
            <person name="Zhang Z."/>
            <person name="Lin K."/>
            <person name="Ro D.K."/>
            <person name="Chen X."/>
            <person name="Xiong X."/>
            <person name="Shang Y."/>
            <person name="Huang S."/>
            <person name="Zeng J."/>
        </authorList>
    </citation>
    <scope>NUCLEOTIDE SEQUENCE [LARGE SCALE GENOMIC DNA]</scope>
    <source>
        <strain evidence="8">cv. BLH2017</strain>
        <tissue evidence="7">Root</tissue>
    </source>
</reference>
<dbReference type="EMBL" id="MVGT01003946">
    <property type="protein sequence ID" value="OVA02957.1"/>
    <property type="molecule type" value="Genomic_DNA"/>
</dbReference>
<dbReference type="InParanoid" id="A0A200PXN2"/>
<protein>
    <submittedName>
        <fullName evidence="7">Zinc finger protein</fullName>
    </submittedName>
</protein>
<dbReference type="InterPro" id="IPR010666">
    <property type="entry name" value="Znf_GRF"/>
</dbReference>
<keyword evidence="2 4" id="KW-0863">Zinc-finger</keyword>